<evidence type="ECO:0000256" key="14">
    <source>
        <dbReference type="ARBA" id="ARBA00023203"/>
    </source>
</evidence>
<evidence type="ECO:0000256" key="10">
    <source>
        <dbReference type="ARBA" id="ARBA00022857"/>
    </source>
</evidence>
<keyword evidence="11" id="KW-0560">Oxidoreductase</keyword>
<evidence type="ECO:0000256" key="12">
    <source>
        <dbReference type="ARBA" id="ARBA00023033"/>
    </source>
</evidence>
<keyword evidence="14" id="KW-0009">Actin-binding</keyword>
<keyword evidence="10" id="KW-0521">NADP</keyword>
<dbReference type="GO" id="GO:0003779">
    <property type="term" value="F:actin binding"/>
    <property type="evidence" value="ECO:0007669"/>
    <property type="project" value="UniProtKB-KW"/>
</dbReference>
<evidence type="ECO:0000256" key="7">
    <source>
        <dbReference type="ARBA" id="ARBA00022723"/>
    </source>
</evidence>
<dbReference type="InterPro" id="IPR036188">
    <property type="entry name" value="FAD/NAD-bd_sf"/>
</dbReference>
<gene>
    <name evidence="19" type="ORF">IZO911_LOCUS8722</name>
    <name evidence="20" type="ORF">KXQ929_LOCUS26794</name>
</gene>
<evidence type="ECO:0000256" key="5">
    <source>
        <dbReference type="ARBA" id="ARBA00022490"/>
    </source>
</evidence>
<evidence type="ECO:0000256" key="13">
    <source>
        <dbReference type="ARBA" id="ARBA00023038"/>
    </source>
</evidence>
<sequence length="818" mass="93774">MPTDVINKPDELFEIFVNAQTFKTILHSFDDLCRVLRIDRKLIGYGKRSLYKILTSKLTSWKSKSLWAKIDKRGLQKEYENGYACGDTKVCIVGAGPVGLRLAIECALLGARCVVVEKRDRFSRHNVLHLWPYVITDLKNLGAKVFYGKFATGQIEHISIRQLQCILLKIALLLGVEIYQNVTFIDTIEPTLTQPNWRAHFEPVSHPVVSTYDFNVLIGADGRRNSLHGFQHKEFRGKLAIGITCNYVNHHTREEQNFEEISGVAKIYNPQFFNELQQQTSIDLENIVYYKNETHYFVMTAKKQSLLDKGVILQDYPDAARLLARDNVKFSQLCNFACEAAQFATKSTSQFKFEFAENHYGTADVQMFDFTSLFHAVNASRIVERNGKQILMGLVGDSLLESFWPTGSGAGLGFFGLFDTAWAILKFAKHEHPLKVLVERESVYMLLSQSTPENTKNNYQLYSINPATRYQNLNSKMCTIEEIRHLYDSDSIPTIDMNNNHIISTKTNRTPVRRTQSFKQIPSTLPSNGNNTEKETLLVDWCEEIVDTYAIEIKKDSKAFQNSLAFCAIIHHYRPDLIDFKSLQPDRPISNFQILFDIMHDQLSLPIDRKLQNSLILSMKSSIEERIRQSSIVILQLLYTHFHHDHQEQQLQRRRSSTALLDVSSPILQAIQKPIDETNNNNNNNMTTNININNNNGGSTIKVSALVAHYSSSEISSSSSSSSSVNSHNLIGLQSERAPTFCFYCKEKVSIQDWFVVEKNVLHVKCFKCDTCHLQLRKTNYQVFIEPITGKMTFHCRYHKLNKPEKVKEKEKKKQRVC</sequence>
<dbReference type="GO" id="GO:0071949">
    <property type="term" value="F:FAD binding"/>
    <property type="evidence" value="ECO:0007669"/>
    <property type="project" value="InterPro"/>
</dbReference>
<evidence type="ECO:0000256" key="8">
    <source>
        <dbReference type="ARBA" id="ARBA00022827"/>
    </source>
</evidence>
<reference evidence="20" key="1">
    <citation type="submission" date="2021-02" db="EMBL/GenBank/DDBJ databases">
        <authorList>
            <person name="Nowell W R."/>
        </authorList>
    </citation>
    <scope>NUCLEOTIDE SEQUENCE</scope>
</reference>
<comment type="similarity">
    <text evidence="3">Belongs to the Mical family.</text>
</comment>
<dbReference type="EC" id="1.14.13.225" evidence="4"/>
<evidence type="ECO:0000313" key="21">
    <source>
        <dbReference type="Proteomes" id="UP000663868"/>
    </source>
</evidence>
<dbReference type="Proteomes" id="UP000663868">
    <property type="component" value="Unassembled WGS sequence"/>
</dbReference>
<evidence type="ECO:0000256" key="11">
    <source>
        <dbReference type="ARBA" id="ARBA00023002"/>
    </source>
</evidence>
<dbReference type="Proteomes" id="UP000663860">
    <property type="component" value="Unassembled WGS sequence"/>
</dbReference>
<dbReference type="PANTHER" id="PTHR23167">
    <property type="entry name" value="CALPONIN HOMOLOGY DOMAIN-CONTAINING PROTEIN DDB_G0272472-RELATED"/>
    <property type="match status" value="1"/>
</dbReference>
<dbReference type="EMBL" id="CAJOBB010002466">
    <property type="protein sequence ID" value="CAF3971376.1"/>
    <property type="molecule type" value="Genomic_DNA"/>
</dbReference>
<evidence type="ECO:0000256" key="2">
    <source>
        <dbReference type="ARBA" id="ARBA00004496"/>
    </source>
</evidence>
<dbReference type="SUPFAM" id="SSF47576">
    <property type="entry name" value="Calponin-homology domain, CH-domain"/>
    <property type="match status" value="1"/>
</dbReference>
<dbReference type="InterPro" id="IPR001715">
    <property type="entry name" value="CH_dom"/>
</dbReference>
<evidence type="ECO:0000256" key="16">
    <source>
        <dbReference type="PROSITE-ProRule" id="PRU00125"/>
    </source>
</evidence>
<evidence type="ECO:0000256" key="15">
    <source>
        <dbReference type="ARBA" id="ARBA00049522"/>
    </source>
</evidence>
<keyword evidence="7 16" id="KW-0479">Metal-binding</keyword>
<dbReference type="GO" id="GO:0005737">
    <property type="term" value="C:cytoplasm"/>
    <property type="evidence" value="ECO:0007669"/>
    <property type="project" value="UniProtKB-SubCell"/>
</dbReference>
<feature type="domain" description="LIM zinc-binding" evidence="18">
    <location>
        <begin position="740"/>
        <end position="806"/>
    </location>
</feature>
<dbReference type="InterPro" id="IPR050540">
    <property type="entry name" value="F-actin_Monoox_Mical"/>
</dbReference>
<dbReference type="InterPro" id="IPR001781">
    <property type="entry name" value="Znf_LIM"/>
</dbReference>
<dbReference type="PANTHER" id="PTHR23167:SF54">
    <property type="entry name" value="[F-ACTIN]-MONOOXYGENASE MICAL"/>
    <property type="match status" value="1"/>
</dbReference>
<dbReference type="PROSITE" id="PS50023">
    <property type="entry name" value="LIM_DOMAIN_2"/>
    <property type="match status" value="1"/>
</dbReference>
<dbReference type="GO" id="GO:0120501">
    <property type="term" value="F:F-actin monooxygenase activity"/>
    <property type="evidence" value="ECO:0007669"/>
    <property type="project" value="UniProtKB-EC"/>
</dbReference>
<accession>A0A819LW87</accession>
<dbReference type="InterPro" id="IPR036872">
    <property type="entry name" value="CH_dom_sf"/>
</dbReference>
<dbReference type="EMBL" id="CAJNOE010000060">
    <property type="protein sequence ID" value="CAF0834622.1"/>
    <property type="molecule type" value="Genomic_DNA"/>
</dbReference>
<feature type="domain" description="Calponin-homology (CH)" evidence="17">
    <location>
        <begin position="532"/>
        <end position="643"/>
    </location>
</feature>
<dbReference type="FunFam" id="3.50.50.60:FF:000004">
    <property type="entry name" value="protein-methionine sulfoxide oxidase MICAL2 isoform X1"/>
    <property type="match status" value="1"/>
</dbReference>
<keyword evidence="12" id="KW-0503">Monooxygenase</keyword>
<keyword evidence="13 16" id="KW-0440">LIM domain</keyword>
<dbReference type="AlphaFoldDB" id="A0A819LW87"/>
<evidence type="ECO:0000259" key="17">
    <source>
        <dbReference type="PROSITE" id="PS50021"/>
    </source>
</evidence>
<organism evidence="20 21">
    <name type="scientific">Adineta steineri</name>
    <dbReference type="NCBI Taxonomy" id="433720"/>
    <lineage>
        <taxon>Eukaryota</taxon>
        <taxon>Metazoa</taxon>
        <taxon>Spiralia</taxon>
        <taxon>Gnathifera</taxon>
        <taxon>Rotifera</taxon>
        <taxon>Eurotatoria</taxon>
        <taxon>Bdelloidea</taxon>
        <taxon>Adinetida</taxon>
        <taxon>Adinetidae</taxon>
        <taxon>Adineta</taxon>
    </lineage>
</organism>
<dbReference type="InterPro" id="IPR002938">
    <property type="entry name" value="FAD-bd"/>
</dbReference>
<dbReference type="Pfam" id="PF00307">
    <property type="entry name" value="CH"/>
    <property type="match status" value="1"/>
</dbReference>
<dbReference type="Gene3D" id="2.10.110.10">
    <property type="entry name" value="Cysteine Rich Protein"/>
    <property type="match status" value="1"/>
</dbReference>
<dbReference type="InterPro" id="IPR057494">
    <property type="entry name" value="Rossman_Mical"/>
</dbReference>
<comment type="catalytic activity">
    <reaction evidence="15">
        <text>L-methionyl-[F-actin] + NADPH + O2 + H(+) = L-methionyl-(R)-S-oxide-[F-actin] + NADP(+) + H2O</text>
        <dbReference type="Rhea" id="RHEA:51308"/>
        <dbReference type="Rhea" id="RHEA-COMP:12953"/>
        <dbReference type="Rhea" id="RHEA-COMP:12956"/>
        <dbReference type="ChEBI" id="CHEBI:15377"/>
        <dbReference type="ChEBI" id="CHEBI:15378"/>
        <dbReference type="ChEBI" id="CHEBI:15379"/>
        <dbReference type="ChEBI" id="CHEBI:16044"/>
        <dbReference type="ChEBI" id="CHEBI:45764"/>
        <dbReference type="ChEBI" id="CHEBI:57783"/>
        <dbReference type="ChEBI" id="CHEBI:58349"/>
        <dbReference type="EC" id="1.14.13.225"/>
    </reaction>
</comment>
<keyword evidence="6" id="KW-0285">Flavoprotein</keyword>
<comment type="subcellular location">
    <subcellularLocation>
        <location evidence="2">Cytoplasm</location>
    </subcellularLocation>
</comment>
<comment type="cofactor">
    <cofactor evidence="1">
        <name>FAD</name>
        <dbReference type="ChEBI" id="CHEBI:57692"/>
    </cofactor>
</comment>
<evidence type="ECO:0000256" key="9">
    <source>
        <dbReference type="ARBA" id="ARBA00022833"/>
    </source>
</evidence>
<dbReference type="PROSITE" id="PS50021">
    <property type="entry name" value="CH"/>
    <property type="match status" value="1"/>
</dbReference>
<comment type="caution">
    <text evidence="20">The sequence shown here is derived from an EMBL/GenBank/DDBJ whole genome shotgun (WGS) entry which is preliminary data.</text>
</comment>
<dbReference type="Pfam" id="PF25413">
    <property type="entry name" value="Rossman_Mical"/>
    <property type="match status" value="1"/>
</dbReference>
<evidence type="ECO:0000259" key="18">
    <source>
        <dbReference type="PROSITE" id="PS50023"/>
    </source>
</evidence>
<dbReference type="SUPFAM" id="SSF51905">
    <property type="entry name" value="FAD/NAD(P)-binding domain"/>
    <property type="match status" value="1"/>
</dbReference>
<keyword evidence="9 16" id="KW-0862">Zinc</keyword>
<dbReference type="Gene3D" id="3.50.50.60">
    <property type="entry name" value="FAD/NAD(P)-binding domain"/>
    <property type="match status" value="1"/>
</dbReference>
<keyword evidence="5" id="KW-0963">Cytoplasm</keyword>
<dbReference type="Pfam" id="PF01494">
    <property type="entry name" value="FAD_binding_3"/>
    <property type="match status" value="1"/>
</dbReference>
<dbReference type="Gene3D" id="1.10.418.10">
    <property type="entry name" value="Calponin-like domain"/>
    <property type="match status" value="1"/>
</dbReference>
<dbReference type="GO" id="GO:0046872">
    <property type="term" value="F:metal ion binding"/>
    <property type="evidence" value="ECO:0007669"/>
    <property type="project" value="UniProtKB-KW"/>
</dbReference>
<evidence type="ECO:0000256" key="6">
    <source>
        <dbReference type="ARBA" id="ARBA00022630"/>
    </source>
</evidence>
<proteinExistence type="inferred from homology"/>
<keyword evidence="8" id="KW-0274">FAD</keyword>
<evidence type="ECO:0000256" key="4">
    <source>
        <dbReference type="ARBA" id="ARBA00012709"/>
    </source>
</evidence>
<evidence type="ECO:0000256" key="1">
    <source>
        <dbReference type="ARBA" id="ARBA00001974"/>
    </source>
</evidence>
<evidence type="ECO:0000256" key="3">
    <source>
        <dbReference type="ARBA" id="ARBA00008223"/>
    </source>
</evidence>
<protein>
    <recommendedName>
        <fullName evidence="4">F-actin monooxygenase</fullName>
        <ecNumber evidence="4">1.14.13.225</ecNumber>
    </recommendedName>
</protein>
<evidence type="ECO:0000313" key="20">
    <source>
        <dbReference type="EMBL" id="CAF3971376.1"/>
    </source>
</evidence>
<evidence type="ECO:0000313" key="19">
    <source>
        <dbReference type="EMBL" id="CAF0834622.1"/>
    </source>
</evidence>
<name>A0A819LW87_9BILA</name>